<keyword evidence="2" id="KW-1185">Reference proteome</keyword>
<dbReference type="EMBL" id="BGZK01000339">
    <property type="protein sequence ID" value="GBP37807.1"/>
    <property type="molecule type" value="Genomic_DNA"/>
</dbReference>
<comment type="caution">
    <text evidence="1">The sequence shown here is derived from an EMBL/GenBank/DDBJ whole genome shotgun (WGS) entry which is preliminary data.</text>
</comment>
<evidence type="ECO:0000313" key="1">
    <source>
        <dbReference type="EMBL" id="GBP37807.1"/>
    </source>
</evidence>
<dbReference type="AlphaFoldDB" id="A0A4C1VHN8"/>
<name>A0A4C1VHN8_EUMVA</name>
<reference evidence="1 2" key="1">
    <citation type="journal article" date="2019" name="Commun. Biol.">
        <title>The bagworm genome reveals a unique fibroin gene that provides high tensile strength.</title>
        <authorList>
            <person name="Kono N."/>
            <person name="Nakamura H."/>
            <person name="Ohtoshi R."/>
            <person name="Tomita M."/>
            <person name="Numata K."/>
            <person name="Arakawa K."/>
        </authorList>
    </citation>
    <scope>NUCLEOTIDE SEQUENCE [LARGE SCALE GENOMIC DNA]</scope>
</reference>
<sequence length="101" mass="11582">MQTTPTAGYKRRIFTKHAAICIAITSAARGAPGPLPKSDLLWRFHAYYGCETDVQRKYIISQFSQRPNVAEEIFFVEKKRRIEAKAATDLMDLRKKKCDCI</sequence>
<evidence type="ECO:0000313" key="2">
    <source>
        <dbReference type="Proteomes" id="UP000299102"/>
    </source>
</evidence>
<dbReference type="Proteomes" id="UP000299102">
    <property type="component" value="Unassembled WGS sequence"/>
</dbReference>
<accession>A0A4C1VHN8</accession>
<protein>
    <submittedName>
        <fullName evidence="1">Uncharacterized protein</fullName>
    </submittedName>
</protein>
<gene>
    <name evidence="1" type="ORF">EVAR_21650_1</name>
</gene>
<organism evidence="1 2">
    <name type="scientific">Eumeta variegata</name>
    <name type="common">Bagworm moth</name>
    <name type="synonym">Eumeta japonica</name>
    <dbReference type="NCBI Taxonomy" id="151549"/>
    <lineage>
        <taxon>Eukaryota</taxon>
        <taxon>Metazoa</taxon>
        <taxon>Ecdysozoa</taxon>
        <taxon>Arthropoda</taxon>
        <taxon>Hexapoda</taxon>
        <taxon>Insecta</taxon>
        <taxon>Pterygota</taxon>
        <taxon>Neoptera</taxon>
        <taxon>Endopterygota</taxon>
        <taxon>Lepidoptera</taxon>
        <taxon>Glossata</taxon>
        <taxon>Ditrysia</taxon>
        <taxon>Tineoidea</taxon>
        <taxon>Psychidae</taxon>
        <taxon>Oiketicinae</taxon>
        <taxon>Eumeta</taxon>
    </lineage>
</organism>
<proteinExistence type="predicted"/>